<proteinExistence type="predicted"/>
<feature type="signal peptide" evidence="1">
    <location>
        <begin position="1"/>
        <end position="26"/>
    </location>
</feature>
<dbReference type="Pfam" id="PF14224">
    <property type="entry name" value="DUF4331"/>
    <property type="match status" value="1"/>
</dbReference>
<reference evidence="2 3" key="1">
    <citation type="submission" date="2019-10" db="EMBL/GenBank/DDBJ databases">
        <title>Whole genome shotgun sequence of Acrocarpospora corrugata NBRC 13972.</title>
        <authorList>
            <person name="Ichikawa N."/>
            <person name="Kimura A."/>
            <person name="Kitahashi Y."/>
            <person name="Komaki H."/>
            <person name="Oguchi A."/>
        </authorList>
    </citation>
    <scope>NUCLEOTIDE SEQUENCE [LARGE SCALE GENOMIC DNA]</scope>
    <source>
        <strain evidence="2 3">NBRC 13972</strain>
    </source>
</reference>
<sequence>MKRSRLALSAAAATATVGAMTWGVLAGPSTGTGTAASHVDAPRLILDPQMDGSDLYAFVCPDHPDMVCLVTNYSPIQQFSGRGFATDARYEIHVDQRGTGTPDLTYRWTFGKQSGASQPYKLEEIRPGAAAKTLVADGVTALSPTGEGRAEAVAALPGGGQTLAAKAADSFFSNAKTVGLALTGSPLVPPIDLIKVLNGNVNAMVLQVPKAALALNGDVTRNPVIGVWATAARRGLDGNYPQMSRMGNPALDVVTMFTMGETYNSLTPVEDRLNARLTNFVLNPVGPRLIKASNWGVKVPPTPRVDLWQVFFTGIAKSTGPIRGTVQDDLNAHILNKDVDRLKVIPSDELRLNMSVPLTPRPNRFGLVEDDAQGYPNGRRFGDDAHATLVRMLMGEPAGPGSPSLIVANEKVTAPTAPVSTTFPYLAAPHRF</sequence>
<dbReference type="InterPro" id="IPR025566">
    <property type="entry name" value="DUF4331"/>
</dbReference>
<evidence type="ECO:0000256" key="1">
    <source>
        <dbReference type="SAM" id="SignalP"/>
    </source>
</evidence>
<accession>A0A5M3W8F6</accession>
<organism evidence="2 3">
    <name type="scientific">Acrocarpospora corrugata</name>
    <dbReference type="NCBI Taxonomy" id="35763"/>
    <lineage>
        <taxon>Bacteria</taxon>
        <taxon>Bacillati</taxon>
        <taxon>Actinomycetota</taxon>
        <taxon>Actinomycetes</taxon>
        <taxon>Streptosporangiales</taxon>
        <taxon>Streptosporangiaceae</taxon>
        <taxon>Acrocarpospora</taxon>
    </lineage>
</organism>
<dbReference type="OrthoDB" id="9791748at2"/>
<name>A0A5M3W8F6_9ACTN</name>
<dbReference type="EMBL" id="BLAD01000061">
    <property type="protein sequence ID" value="GES02758.1"/>
    <property type="molecule type" value="Genomic_DNA"/>
</dbReference>
<evidence type="ECO:0000313" key="2">
    <source>
        <dbReference type="EMBL" id="GES02758.1"/>
    </source>
</evidence>
<comment type="caution">
    <text evidence="2">The sequence shown here is derived from an EMBL/GenBank/DDBJ whole genome shotgun (WGS) entry which is preliminary data.</text>
</comment>
<gene>
    <name evidence="2" type="ORF">Acor_48240</name>
</gene>
<evidence type="ECO:0000313" key="3">
    <source>
        <dbReference type="Proteomes" id="UP000334990"/>
    </source>
</evidence>
<protein>
    <recommendedName>
        <fullName evidence="4">DUF4331 domain-containing protein</fullName>
    </recommendedName>
</protein>
<keyword evidence="1" id="KW-0732">Signal</keyword>
<dbReference type="AlphaFoldDB" id="A0A5M3W8F6"/>
<evidence type="ECO:0008006" key="4">
    <source>
        <dbReference type="Google" id="ProtNLM"/>
    </source>
</evidence>
<feature type="chain" id="PRO_5024458235" description="DUF4331 domain-containing protein" evidence="1">
    <location>
        <begin position="27"/>
        <end position="432"/>
    </location>
</feature>
<dbReference type="RefSeq" id="WP_155338967.1">
    <property type="nucleotide sequence ID" value="NZ_BAAABN010000011.1"/>
</dbReference>
<dbReference type="Proteomes" id="UP000334990">
    <property type="component" value="Unassembled WGS sequence"/>
</dbReference>
<keyword evidence="3" id="KW-1185">Reference proteome</keyword>